<proteinExistence type="predicted"/>
<dbReference type="AlphaFoldDB" id="A0A8J5CU77"/>
<protein>
    <recommendedName>
        <fullName evidence="3">IBB domain-containing protein</fullName>
    </recommendedName>
</protein>
<dbReference type="PANTHER" id="PTHR16356:SF1">
    <property type="entry name" value="TRANSMEMBRANE AND COILED-COIL DOMAIN-CONTAINING PROTEIN 6"/>
    <property type="match status" value="1"/>
</dbReference>
<accession>A0A8J5CU77</accession>
<dbReference type="InterPro" id="IPR016024">
    <property type="entry name" value="ARM-type_fold"/>
</dbReference>
<reference evidence="1" key="1">
    <citation type="submission" date="2020-07" db="EMBL/GenBank/DDBJ databases">
        <title>The High-quality genome of the commercially important snow crab, Chionoecetes opilio.</title>
        <authorList>
            <person name="Jeong J.-H."/>
            <person name="Ryu S."/>
        </authorList>
    </citation>
    <scope>NUCLEOTIDE SEQUENCE</scope>
    <source>
        <strain evidence="1">MADBK_172401_WGS</strain>
        <tissue evidence="1">Digestive gland</tissue>
    </source>
</reference>
<evidence type="ECO:0008006" key="3">
    <source>
        <dbReference type="Google" id="ProtNLM"/>
    </source>
</evidence>
<dbReference type="Gene3D" id="1.25.10.10">
    <property type="entry name" value="Leucine-rich Repeat Variant"/>
    <property type="match status" value="1"/>
</dbReference>
<keyword evidence="2" id="KW-1185">Reference proteome</keyword>
<dbReference type="OrthoDB" id="21522at2759"/>
<dbReference type="SMART" id="SM00185">
    <property type="entry name" value="ARM"/>
    <property type="match status" value="2"/>
</dbReference>
<dbReference type="InterPro" id="IPR000225">
    <property type="entry name" value="Armadillo"/>
</dbReference>
<dbReference type="Proteomes" id="UP000770661">
    <property type="component" value="Unassembled WGS sequence"/>
</dbReference>
<dbReference type="PANTHER" id="PTHR16356">
    <property type="entry name" value="TRANSMEMBRANE AND COILED-COIL DOMAIN-CONTAINING PROTEIN 6 TMCO6"/>
    <property type="match status" value="1"/>
</dbReference>
<comment type="caution">
    <text evidence="1">The sequence shown here is derived from an EMBL/GenBank/DDBJ whole genome shotgun (WGS) entry which is preliminary data.</text>
</comment>
<gene>
    <name evidence="1" type="ORF">GWK47_045384</name>
</gene>
<dbReference type="InterPro" id="IPR011989">
    <property type="entry name" value="ARM-like"/>
</dbReference>
<name>A0A8J5CU77_CHIOP</name>
<sequence>MERHDGNVRFIRIKSRDSCNALRLKKRNLTVDVRRQRLEEVVKKLKASKLNFNHFSSSGQDGVLQKEAACTLVNLALGTEEHCMEVCKQAGVYLILHLGNSNPELQDPCAWCIGNLCGYNRDVCLLLASQGLEEVFVKALSSHAPHVLQSAAYALTQYLTTLWHKIRPMAEAPVVRRLVNALSATGGLPEVGWCLFALSAVEDVCHLLVDQGIIATAFNVLEKLVNEEASPGVVEDLNLKPRLEPALRRALAAHFTLNLPEDPELTFSGVL</sequence>
<organism evidence="1 2">
    <name type="scientific">Chionoecetes opilio</name>
    <name type="common">Atlantic snow crab</name>
    <name type="synonym">Cancer opilio</name>
    <dbReference type="NCBI Taxonomy" id="41210"/>
    <lineage>
        <taxon>Eukaryota</taxon>
        <taxon>Metazoa</taxon>
        <taxon>Ecdysozoa</taxon>
        <taxon>Arthropoda</taxon>
        <taxon>Crustacea</taxon>
        <taxon>Multicrustacea</taxon>
        <taxon>Malacostraca</taxon>
        <taxon>Eumalacostraca</taxon>
        <taxon>Eucarida</taxon>
        <taxon>Decapoda</taxon>
        <taxon>Pleocyemata</taxon>
        <taxon>Brachyura</taxon>
        <taxon>Eubrachyura</taxon>
        <taxon>Majoidea</taxon>
        <taxon>Majidae</taxon>
        <taxon>Chionoecetes</taxon>
    </lineage>
</organism>
<evidence type="ECO:0000313" key="2">
    <source>
        <dbReference type="Proteomes" id="UP000770661"/>
    </source>
</evidence>
<dbReference type="SUPFAM" id="SSF48371">
    <property type="entry name" value="ARM repeat"/>
    <property type="match status" value="1"/>
</dbReference>
<dbReference type="EMBL" id="JACEEZ010010223">
    <property type="protein sequence ID" value="KAG0721954.1"/>
    <property type="molecule type" value="Genomic_DNA"/>
</dbReference>
<evidence type="ECO:0000313" key="1">
    <source>
        <dbReference type="EMBL" id="KAG0721954.1"/>
    </source>
</evidence>